<accession>A0A0F8Y443</accession>
<sequence length="265" mass="28889">MRQDIAATVKRIREDREHGARQLALEALRALAEVAPGADSGELRDCARALVLARPMMAAIENAMALAWERCQATGDPVKGAAEAIERLETAPDGMTASARGVIPRDTLITLTYSSAVIDVLNRLRPRRVIVSESRPLYEGQRTARALAGQGISLTLITEAQMALFVREAEAVVVGADSVQADGSLVNKVGTHLLALAARAEKVPLYVLAETLKVAAPSQPQRFTVEEGKRHEVTRMRWLEVRNVYFDVTPARLVTAYVTEEGVRK</sequence>
<dbReference type="InterPro" id="IPR000649">
    <property type="entry name" value="IF-2B-related"/>
</dbReference>
<name>A0A0F8Y443_9ZZZZ</name>
<dbReference type="EMBL" id="LAZR01055574">
    <property type="protein sequence ID" value="KKK76063.1"/>
    <property type="molecule type" value="Genomic_DNA"/>
</dbReference>
<dbReference type="Gene3D" id="3.40.50.10470">
    <property type="entry name" value="Translation initiation factor eif-2b, domain 2"/>
    <property type="match status" value="1"/>
</dbReference>
<evidence type="ECO:0000313" key="1">
    <source>
        <dbReference type="EMBL" id="KKK76063.1"/>
    </source>
</evidence>
<dbReference type="InterPro" id="IPR042529">
    <property type="entry name" value="IF_2B-like_C"/>
</dbReference>
<dbReference type="AlphaFoldDB" id="A0A0F8Y443"/>
<dbReference type="GO" id="GO:0046523">
    <property type="term" value="F:S-methyl-5-thioribose-1-phosphate isomerase activity"/>
    <property type="evidence" value="ECO:0007669"/>
    <property type="project" value="TreeGrafter"/>
</dbReference>
<dbReference type="SUPFAM" id="SSF100950">
    <property type="entry name" value="NagB/RpiA/CoA transferase-like"/>
    <property type="match status" value="1"/>
</dbReference>
<dbReference type="InterPro" id="IPR037171">
    <property type="entry name" value="NagB/RpiA_transferase-like"/>
</dbReference>
<comment type="caution">
    <text evidence="1">The sequence shown here is derived from an EMBL/GenBank/DDBJ whole genome shotgun (WGS) entry which is preliminary data.</text>
</comment>
<organism evidence="1">
    <name type="scientific">marine sediment metagenome</name>
    <dbReference type="NCBI Taxonomy" id="412755"/>
    <lineage>
        <taxon>unclassified sequences</taxon>
        <taxon>metagenomes</taxon>
        <taxon>ecological metagenomes</taxon>
    </lineage>
</organism>
<dbReference type="GO" id="GO:0019509">
    <property type="term" value="P:L-methionine salvage from methylthioadenosine"/>
    <property type="evidence" value="ECO:0007669"/>
    <property type="project" value="TreeGrafter"/>
</dbReference>
<gene>
    <name evidence="1" type="ORF">LCGC14_2867450</name>
</gene>
<dbReference type="Pfam" id="PF01008">
    <property type="entry name" value="IF-2B"/>
    <property type="match status" value="1"/>
</dbReference>
<protein>
    <submittedName>
        <fullName evidence="1">Uncharacterized protein</fullName>
    </submittedName>
</protein>
<feature type="non-terminal residue" evidence="1">
    <location>
        <position position="265"/>
    </location>
</feature>
<dbReference type="PANTHER" id="PTHR43475">
    <property type="entry name" value="METHYLTHIORIBOSE-1-PHOSPHATE ISOMERASE"/>
    <property type="match status" value="1"/>
</dbReference>
<dbReference type="PANTHER" id="PTHR43475:SF1">
    <property type="entry name" value="METHYLTHIORIBOSE-1-PHOSPHATE ISOMERASE"/>
    <property type="match status" value="1"/>
</dbReference>
<proteinExistence type="predicted"/>
<reference evidence="1" key="1">
    <citation type="journal article" date="2015" name="Nature">
        <title>Complex archaea that bridge the gap between prokaryotes and eukaryotes.</title>
        <authorList>
            <person name="Spang A."/>
            <person name="Saw J.H."/>
            <person name="Jorgensen S.L."/>
            <person name="Zaremba-Niedzwiedzka K."/>
            <person name="Martijn J."/>
            <person name="Lind A.E."/>
            <person name="van Eijk R."/>
            <person name="Schleper C."/>
            <person name="Guy L."/>
            <person name="Ettema T.J."/>
        </authorList>
    </citation>
    <scope>NUCLEOTIDE SEQUENCE</scope>
</reference>